<organism evidence="3 4">
    <name type="scientific">Listeria booriae</name>
    <dbReference type="NCBI Taxonomy" id="1552123"/>
    <lineage>
        <taxon>Bacteria</taxon>
        <taxon>Bacillati</taxon>
        <taxon>Bacillota</taxon>
        <taxon>Bacilli</taxon>
        <taxon>Bacillales</taxon>
        <taxon>Listeriaceae</taxon>
        <taxon>Listeria</taxon>
    </lineage>
</organism>
<gene>
    <name evidence="3" type="ORF">HCB35_15390</name>
</gene>
<evidence type="ECO:0000313" key="3">
    <source>
        <dbReference type="EMBL" id="MBC2241859.1"/>
    </source>
</evidence>
<sequence>MAKKKKRKLKPKNIAQSIETNQEKIVNNLEQQNNKMDEITIYLKAQNSKNIKRILSWLIPVVISIVSLVASMCIFFDTKKTTETMYFDTKRSTEIMNEMSIKNAPIDYKLNKVEIKDQPNLPFMIPTNDDIPGLISVIKLKIEAQNKQGKIKRAYLIPNYTGLKIRRENFQYLGNSNTLQDYVDVFTKGNSIIHTLPLYLLVEDYNSNISIDYLRIHYTPVNIYRYYPSKLIFDFKSKVLTMPSIGLFLAPAPYIEYRQIDYSALLDGNTFKKANQELEESLQSYKNKYKNVVNGIYENSGKNKSKYIEGFDYFFNENIEPISQNDVLTDVKSIKELYAQYYSN</sequence>
<keyword evidence="2" id="KW-0812">Transmembrane</keyword>
<dbReference type="AlphaFoldDB" id="A0A842FB24"/>
<evidence type="ECO:0000313" key="4">
    <source>
        <dbReference type="Proteomes" id="UP000553016"/>
    </source>
</evidence>
<keyword evidence="2" id="KW-1133">Transmembrane helix</keyword>
<accession>A0A842FB24</accession>
<dbReference type="RefSeq" id="WP_185541628.1">
    <property type="nucleotide sequence ID" value="NZ_JAARZA010000008.1"/>
</dbReference>
<feature type="coiled-coil region" evidence="1">
    <location>
        <begin position="268"/>
        <end position="295"/>
    </location>
</feature>
<proteinExistence type="predicted"/>
<keyword evidence="1" id="KW-0175">Coiled coil</keyword>
<dbReference type="Proteomes" id="UP000553016">
    <property type="component" value="Unassembled WGS sequence"/>
</dbReference>
<feature type="transmembrane region" description="Helical" evidence="2">
    <location>
        <begin position="54"/>
        <end position="77"/>
    </location>
</feature>
<evidence type="ECO:0000256" key="1">
    <source>
        <dbReference type="SAM" id="Coils"/>
    </source>
</evidence>
<protein>
    <submittedName>
        <fullName evidence="3">Uncharacterized protein</fullName>
    </submittedName>
</protein>
<keyword evidence="2" id="KW-0472">Membrane</keyword>
<evidence type="ECO:0000256" key="2">
    <source>
        <dbReference type="SAM" id="Phobius"/>
    </source>
</evidence>
<reference evidence="3 4" key="1">
    <citation type="submission" date="2020-03" db="EMBL/GenBank/DDBJ databases">
        <title>Soil Listeria distribution.</title>
        <authorList>
            <person name="Liao J."/>
            <person name="Wiedmann M."/>
        </authorList>
    </citation>
    <scope>NUCLEOTIDE SEQUENCE [LARGE SCALE GENOMIC DNA]</scope>
    <source>
        <strain evidence="3 4">FSL L7-0149</strain>
    </source>
</reference>
<dbReference type="EMBL" id="JAARZA010000008">
    <property type="protein sequence ID" value="MBC2241859.1"/>
    <property type="molecule type" value="Genomic_DNA"/>
</dbReference>
<name>A0A842FB24_9LIST</name>
<comment type="caution">
    <text evidence="3">The sequence shown here is derived from an EMBL/GenBank/DDBJ whole genome shotgun (WGS) entry which is preliminary data.</text>
</comment>